<feature type="coiled-coil region" evidence="1">
    <location>
        <begin position="263"/>
        <end position="304"/>
    </location>
</feature>
<keyword evidence="3" id="KW-1185">Reference proteome</keyword>
<sequence>MYMKKAMWSGKLKKEDKTFDQCIRNLTTRFHFRLTDAFDHEQHNETIQRRNVQRLHNTLDRLKADANPKTRISKVERHLQHVLRSMQSSLYYSEVVEHLKKVGLKKNNVFILFTFIHLQKHIITYKKQTTINQSIKWDIVEMNKDIILEASRKQLLQLIEQERVSRRNKIIEPVVSTVTPNQPQSSSVNTNVKNKSSEQVELPEGVGTVLWYLCQLLLKSIDADIKIVIEAILSKCYDLNIPQLSDTITRYWTPPQLLKQQREAEIEQEKERQQKRVQRQQRAVRAKTKAMKKMEKQKKAFEIRHCQMIDEDAIDEQQNPNGILSSCGNGLDYACVKCPPLRPKQDQIGLIAFVTVWKSTSYFLYYNIYVYTYIYVYIYYYYYYYYYYIHTIAIECIAKLRRQSVSRYSKPE</sequence>
<organism evidence="2 3">
    <name type="scientific">Reticulomyxa filosa</name>
    <dbReference type="NCBI Taxonomy" id="46433"/>
    <lineage>
        <taxon>Eukaryota</taxon>
        <taxon>Sar</taxon>
        <taxon>Rhizaria</taxon>
        <taxon>Retaria</taxon>
        <taxon>Foraminifera</taxon>
        <taxon>Monothalamids</taxon>
        <taxon>Reticulomyxidae</taxon>
        <taxon>Reticulomyxa</taxon>
    </lineage>
</organism>
<evidence type="ECO:0000256" key="1">
    <source>
        <dbReference type="SAM" id="Coils"/>
    </source>
</evidence>
<accession>X6MKF3</accession>
<reference evidence="2 3" key="1">
    <citation type="journal article" date="2013" name="Curr. Biol.">
        <title>The Genome of the Foraminiferan Reticulomyxa filosa.</title>
        <authorList>
            <person name="Glockner G."/>
            <person name="Hulsmann N."/>
            <person name="Schleicher M."/>
            <person name="Noegel A.A."/>
            <person name="Eichinger L."/>
            <person name="Gallinger C."/>
            <person name="Pawlowski J."/>
            <person name="Sierra R."/>
            <person name="Euteneuer U."/>
            <person name="Pillet L."/>
            <person name="Moustafa A."/>
            <person name="Platzer M."/>
            <person name="Groth M."/>
            <person name="Szafranski K."/>
            <person name="Schliwa M."/>
        </authorList>
    </citation>
    <scope>NUCLEOTIDE SEQUENCE [LARGE SCALE GENOMIC DNA]</scope>
</reference>
<dbReference type="Proteomes" id="UP000023152">
    <property type="component" value="Unassembled WGS sequence"/>
</dbReference>
<protein>
    <submittedName>
        <fullName evidence="2">Uncharacterized protein</fullName>
    </submittedName>
</protein>
<gene>
    <name evidence="2" type="ORF">RFI_22880</name>
</gene>
<name>X6MKF3_RETFI</name>
<evidence type="ECO:0000313" key="3">
    <source>
        <dbReference type="Proteomes" id="UP000023152"/>
    </source>
</evidence>
<comment type="caution">
    <text evidence="2">The sequence shown here is derived from an EMBL/GenBank/DDBJ whole genome shotgun (WGS) entry which is preliminary data.</text>
</comment>
<proteinExistence type="predicted"/>
<evidence type="ECO:0000313" key="2">
    <source>
        <dbReference type="EMBL" id="ETO14488.1"/>
    </source>
</evidence>
<keyword evidence="1" id="KW-0175">Coiled coil</keyword>
<dbReference type="AlphaFoldDB" id="X6MKF3"/>
<dbReference type="EMBL" id="ASPP01020006">
    <property type="protein sequence ID" value="ETO14488.1"/>
    <property type="molecule type" value="Genomic_DNA"/>
</dbReference>